<organism evidence="1 2">
    <name type="scientific">Trapa incisa</name>
    <dbReference type="NCBI Taxonomy" id="236973"/>
    <lineage>
        <taxon>Eukaryota</taxon>
        <taxon>Viridiplantae</taxon>
        <taxon>Streptophyta</taxon>
        <taxon>Embryophyta</taxon>
        <taxon>Tracheophyta</taxon>
        <taxon>Spermatophyta</taxon>
        <taxon>Magnoliopsida</taxon>
        <taxon>eudicotyledons</taxon>
        <taxon>Gunneridae</taxon>
        <taxon>Pentapetalae</taxon>
        <taxon>rosids</taxon>
        <taxon>malvids</taxon>
        <taxon>Myrtales</taxon>
        <taxon>Lythraceae</taxon>
        <taxon>Trapa</taxon>
    </lineage>
</organism>
<dbReference type="Proteomes" id="UP001345219">
    <property type="component" value="Chromosome 10"/>
</dbReference>
<dbReference type="EMBL" id="JAXIOK010000021">
    <property type="protein sequence ID" value="KAK4745459.1"/>
    <property type="molecule type" value="Genomic_DNA"/>
</dbReference>
<evidence type="ECO:0000313" key="2">
    <source>
        <dbReference type="Proteomes" id="UP001345219"/>
    </source>
</evidence>
<dbReference type="PANTHER" id="PTHR36888:SF2">
    <property type="entry name" value="TETRATRICOPEPTIDE REPEAT (TPR)-LIKE SUPERFAMILY PROTEIN"/>
    <property type="match status" value="1"/>
</dbReference>
<accession>A0AAN7GP89</accession>
<comment type="caution">
    <text evidence="1">The sequence shown here is derived from an EMBL/GenBank/DDBJ whole genome shotgun (WGS) entry which is preliminary data.</text>
</comment>
<reference evidence="1 2" key="1">
    <citation type="journal article" date="2023" name="Hortic Res">
        <title>Pangenome of water caltrop reveals structural variations and asymmetric subgenome divergence after allopolyploidization.</title>
        <authorList>
            <person name="Zhang X."/>
            <person name="Chen Y."/>
            <person name="Wang L."/>
            <person name="Yuan Y."/>
            <person name="Fang M."/>
            <person name="Shi L."/>
            <person name="Lu R."/>
            <person name="Comes H.P."/>
            <person name="Ma Y."/>
            <person name="Chen Y."/>
            <person name="Huang G."/>
            <person name="Zhou Y."/>
            <person name="Zheng Z."/>
            <person name="Qiu Y."/>
        </authorList>
    </citation>
    <scope>NUCLEOTIDE SEQUENCE [LARGE SCALE GENOMIC DNA]</scope>
    <source>
        <tissue evidence="1">Roots</tissue>
    </source>
</reference>
<evidence type="ECO:0000313" key="1">
    <source>
        <dbReference type="EMBL" id="KAK4745459.1"/>
    </source>
</evidence>
<name>A0AAN7GP89_9MYRT</name>
<dbReference type="AlphaFoldDB" id="A0AAN7GP89"/>
<gene>
    <name evidence="1" type="ORF">SAY87_011771</name>
</gene>
<protein>
    <submittedName>
        <fullName evidence="1">Uncharacterized protein</fullName>
    </submittedName>
</protein>
<dbReference type="PANTHER" id="PTHR36888">
    <property type="entry name" value="TETRATRICOPEPTIDE-LIKE HELICAL DOMAIN-CONTAINING PROTEIN-RELATED"/>
    <property type="match status" value="1"/>
</dbReference>
<proteinExistence type="predicted"/>
<keyword evidence="2" id="KW-1185">Reference proteome</keyword>
<sequence length="93" mass="10875">MKVRPNRSQKIGYEKHSGCQGIRAVLAALFRWGVALQQRSRLRPRNSKEKVKLLEQARRIYEDALQMDSANPRVREALSSCMSELRYRNPVIY</sequence>